<reference evidence="2" key="1">
    <citation type="submission" date="2020-11" db="EMBL/GenBank/DDBJ databases">
        <authorList>
            <person name="Konstantinou D."/>
            <person name="Gkelis S."/>
            <person name="Popin R."/>
            <person name="Fewer D."/>
            <person name="Sivonen K."/>
        </authorList>
    </citation>
    <scope>NUCLEOTIDE SEQUENCE</scope>
    <source>
        <strain evidence="2">TAU-MAC 1115</strain>
    </source>
</reference>
<feature type="transmembrane region" description="Helical" evidence="1">
    <location>
        <begin position="165"/>
        <end position="182"/>
    </location>
</feature>
<dbReference type="AlphaFoldDB" id="A0A947DH53"/>
<protein>
    <submittedName>
        <fullName evidence="2">Uncharacterized protein</fullName>
    </submittedName>
</protein>
<comment type="caution">
    <text evidence="2">The sequence shown here is derived from an EMBL/GenBank/DDBJ whole genome shotgun (WGS) entry which is preliminary data.</text>
</comment>
<keyword evidence="1" id="KW-0812">Transmembrane</keyword>
<proteinExistence type="predicted"/>
<reference evidence="2" key="2">
    <citation type="journal article" date="2021" name="Mar. Drugs">
        <title>Genome Reduction and Secondary Metabolism of the Marine Sponge-Associated Cyanobacterium Leptothoe.</title>
        <authorList>
            <person name="Konstantinou D."/>
            <person name="Popin R.V."/>
            <person name="Fewer D.P."/>
            <person name="Sivonen K."/>
            <person name="Gkelis S."/>
        </authorList>
    </citation>
    <scope>NUCLEOTIDE SEQUENCE</scope>
    <source>
        <strain evidence="2">TAU-MAC 1115</strain>
    </source>
</reference>
<feature type="transmembrane region" description="Helical" evidence="1">
    <location>
        <begin position="43"/>
        <end position="60"/>
    </location>
</feature>
<evidence type="ECO:0000256" key="1">
    <source>
        <dbReference type="SAM" id="Phobius"/>
    </source>
</evidence>
<feature type="transmembrane region" description="Helical" evidence="1">
    <location>
        <begin position="127"/>
        <end position="145"/>
    </location>
</feature>
<accession>A0A947DH53</accession>
<keyword evidence="1" id="KW-0472">Membrane</keyword>
<keyword evidence="3" id="KW-1185">Reference proteome</keyword>
<feature type="transmembrane region" description="Helical" evidence="1">
    <location>
        <begin position="12"/>
        <end position="31"/>
    </location>
</feature>
<gene>
    <name evidence="2" type="ORF">IXB50_16255</name>
</gene>
<keyword evidence="1" id="KW-1133">Transmembrane helix</keyword>
<dbReference type="Proteomes" id="UP000717364">
    <property type="component" value="Unassembled WGS sequence"/>
</dbReference>
<evidence type="ECO:0000313" key="2">
    <source>
        <dbReference type="EMBL" id="MBT9316982.1"/>
    </source>
</evidence>
<name>A0A947DH53_9CYAN</name>
<evidence type="ECO:0000313" key="3">
    <source>
        <dbReference type="Proteomes" id="UP000717364"/>
    </source>
</evidence>
<dbReference type="RefSeq" id="WP_215610049.1">
    <property type="nucleotide sequence ID" value="NZ_JADOES010000037.1"/>
</dbReference>
<sequence>MDRESLLKFARYAFYTILVGGLLYVLIPMDLPTLQSSIIKTELQQLTVLIIVALFLERALEVYKLFYFSPEKERLAAQVEKFQLELGSLLTNADDSANDKRIQAAKISLFNAEESLRIYKNHMRQSLLKAAIVFGLLIGLVGVRSLEGAFNFPGPESVLEIFRLYLFRVLDLILTAGLIAGGSEGIHNVIKKIGNLFPDVQKKVIDFVQAIKQNPV</sequence>
<organism evidence="2 3">
    <name type="scientific">Leptothoe spongobia TAU-MAC 1115</name>
    <dbReference type="NCBI Taxonomy" id="1967444"/>
    <lineage>
        <taxon>Bacteria</taxon>
        <taxon>Bacillati</taxon>
        <taxon>Cyanobacteriota</taxon>
        <taxon>Cyanophyceae</taxon>
        <taxon>Nodosilineales</taxon>
        <taxon>Cymatolegaceae</taxon>
        <taxon>Leptothoe</taxon>
        <taxon>Leptothoe spongobia</taxon>
    </lineage>
</organism>
<dbReference type="EMBL" id="JADOES010000037">
    <property type="protein sequence ID" value="MBT9316982.1"/>
    <property type="molecule type" value="Genomic_DNA"/>
</dbReference>